<proteinExistence type="predicted"/>
<dbReference type="Proteomes" id="UP000053352">
    <property type="component" value="Unassembled WGS sequence"/>
</dbReference>
<evidence type="ECO:0000313" key="2">
    <source>
        <dbReference type="EMBL" id="KSW10710.1"/>
    </source>
</evidence>
<accession>A0A0V8RRG6</accession>
<evidence type="ECO:0000313" key="3">
    <source>
        <dbReference type="Proteomes" id="UP000053352"/>
    </source>
</evidence>
<dbReference type="AlphaFoldDB" id="A0A0V8RRG6"/>
<keyword evidence="1" id="KW-0472">Membrane</keyword>
<dbReference type="OrthoDB" id="15119at2157"/>
<organism evidence="2 3">
    <name type="scientific">Pyrodictium occultum</name>
    <dbReference type="NCBI Taxonomy" id="2309"/>
    <lineage>
        <taxon>Archaea</taxon>
        <taxon>Thermoproteota</taxon>
        <taxon>Thermoprotei</taxon>
        <taxon>Desulfurococcales</taxon>
        <taxon>Pyrodictiaceae</taxon>
        <taxon>Pyrodictium</taxon>
    </lineage>
</organism>
<feature type="transmembrane region" description="Helical" evidence="1">
    <location>
        <begin position="6"/>
        <end position="24"/>
    </location>
</feature>
<keyword evidence="1" id="KW-0812">Transmembrane</keyword>
<gene>
    <name evidence="2" type="ORF">CF15_07960</name>
</gene>
<comment type="caution">
    <text evidence="2">The sequence shown here is derived from an EMBL/GenBank/DDBJ whole genome shotgun (WGS) entry which is preliminary data.</text>
</comment>
<reference evidence="2 3" key="1">
    <citation type="submission" date="2015-11" db="EMBL/GenBank/DDBJ databases">
        <title>Genome sequence of Pyrodictium occultum PL-19, a marine hyperthermophilic archaeon isolated from Volcano, Italy.</title>
        <authorList>
            <person name="Utturkar S."/>
            <person name="Huber H."/>
            <person name="Leptihn S."/>
            <person name="Brown S."/>
            <person name="Stetter K.O."/>
            <person name="Podar M."/>
        </authorList>
    </citation>
    <scope>NUCLEOTIDE SEQUENCE [LARGE SCALE GENOMIC DNA]</scope>
    <source>
        <strain evidence="2 3">PL-19</strain>
    </source>
</reference>
<dbReference type="RefSeq" id="WP_058371475.1">
    <property type="nucleotide sequence ID" value="NZ_LNTB01000002.1"/>
</dbReference>
<dbReference type="EMBL" id="LNTB01000002">
    <property type="protein sequence ID" value="KSW10710.1"/>
    <property type="molecule type" value="Genomic_DNA"/>
</dbReference>
<sequence>MGPAGWLAVYTLIALSSASVVWFFQVRRSMLMRMRAVVGILEDVFRPRDKTYTLLGYLVGFRAVYRLDWPWAGRAWILYTMPPSHVFLYLPVVVLQRRRDRLEVTLRLASPLPGEAHVYDPGDRWARRLVARDTAESRGRLRERELELAGKRYRALYSGEEALSKAERLAQELLARGVDVRRVTLDDGRRALHVSLAPSLDTLREALETVKRSARLLAGS</sequence>
<dbReference type="STRING" id="2309.CF15_07960"/>
<keyword evidence="1" id="KW-1133">Transmembrane helix</keyword>
<name>A0A0V8RRG6_PYROC</name>
<evidence type="ECO:0000256" key="1">
    <source>
        <dbReference type="SAM" id="Phobius"/>
    </source>
</evidence>
<protein>
    <submittedName>
        <fullName evidence="2">Uncharacterized protein</fullName>
    </submittedName>
</protein>
<keyword evidence="3" id="KW-1185">Reference proteome</keyword>